<dbReference type="HAMAP" id="MF_00011">
    <property type="entry name" value="Adenylosucc_synth"/>
    <property type="match status" value="1"/>
</dbReference>
<dbReference type="EC" id="6.3.4.4" evidence="7 8"/>
<comment type="subunit">
    <text evidence="7">Homodimer.</text>
</comment>
<keyword evidence="3 7" id="KW-0547">Nucleotide-binding</keyword>
<comment type="subcellular location">
    <subcellularLocation>
        <location evidence="7">Cytoplasm</location>
    </subcellularLocation>
</comment>
<comment type="cofactor">
    <cofactor evidence="7">
        <name>Mg(2+)</name>
        <dbReference type="ChEBI" id="CHEBI:18420"/>
    </cofactor>
    <text evidence="7">Binds 1 Mg(2+) ion per subunit.</text>
</comment>
<evidence type="ECO:0000256" key="3">
    <source>
        <dbReference type="ARBA" id="ARBA00022741"/>
    </source>
</evidence>
<dbReference type="Gene3D" id="1.10.300.10">
    <property type="entry name" value="Adenylosuccinate Synthetase, subunit A, domain 2"/>
    <property type="match status" value="1"/>
</dbReference>
<evidence type="ECO:0000256" key="8">
    <source>
        <dbReference type="RuleBase" id="RU000520"/>
    </source>
</evidence>
<keyword evidence="7" id="KW-0963">Cytoplasm</keyword>
<dbReference type="GO" id="GO:0005525">
    <property type="term" value="F:GTP binding"/>
    <property type="evidence" value="ECO:0007669"/>
    <property type="project" value="UniProtKB-UniRule"/>
</dbReference>
<keyword evidence="6 7" id="KW-0342">GTP-binding</keyword>
<feature type="binding site" evidence="7">
    <location>
        <begin position="348"/>
        <end position="350"/>
    </location>
    <ligand>
        <name>GTP</name>
        <dbReference type="ChEBI" id="CHEBI:37565"/>
    </ligand>
</feature>
<comment type="caution">
    <text evidence="9">The sequence shown here is derived from an EMBL/GenBank/DDBJ whole genome shotgun (WGS) entry which is preliminary data.</text>
</comment>
<evidence type="ECO:0000256" key="6">
    <source>
        <dbReference type="ARBA" id="ARBA00023134"/>
    </source>
</evidence>
<feature type="binding site" description="in other chain" evidence="7">
    <location>
        <begin position="17"/>
        <end position="20"/>
    </location>
    <ligand>
        <name>IMP</name>
        <dbReference type="ChEBI" id="CHEBI:58053"/>
        <note>ligand shared between dimeric partners</note>
    </ligand>
</feature>
<proteinExistence type="inferred from homology"/>
<dbReference type="PANTHER" id="PTHR11846">
    <property type="entry name" value="ADENYLOSUCCINATE SYNTHETASE"/>
    <property type="match status" value="1"/>
</dbReference>
<evidence type="ECO:0000256" key="7">
    <source>
        <dbReference type="HAMAP-Rule" id="MF_00011"/>
    </source>
</evidence>
<dbReference type="SMART" id="SM00788">
    <property type="entry name" value="Adenylsucc_synt"/>
    <property type="match status" value="1"/>
</dbReference>
<dbReference type="InterPro" id="IPR018220">
    <property type="entry name" value="Adenylosuccin_syn_GTP-bd"/>
</dbReference>
<dbReference type="RefSeq" id="WP_109927895.1">
    <property type="nucleotide sequence ID" value="NZ_QGNY01000001.1"/>
</dbReference>
<dbReference type="GO" id="GO:0004019">
    <property type="term" value="F:adenylosuccinate synthase activity"/>
    <property type="evidence" value="ECO:0007669"/>
    <property type="project" value="UniProtKB-UniRule"/>
</dbReference>
<dbReference type="Gene3D" id="3.40.440.10">
    <property type="entry name" value="Adenylosuccinate Synthetase, subunit A, domain 1"/>
    <property type="match status" value="1"/>
</dbReference>
<dbReference type="InterPro" id="IPR042111">
    <property type="entry name" value="Adenylosuccinate_synth_dom3"/>
</dbReference>
<keyword evidence="4 7" id="KW-0658">Purine biosynthesis</keyword>
<comment type="pathway">
    <text evidence="7 8">Purine metabolism; AMP biosynthesis via de novo pathway; AMP from IMP: step 1/2.</text>
</comment>
<dbReference type="EMBL" id="QGNY01000001">
    <property type="protein sequence ID" value="PWS33308.1"/>
    <property type="molecule type" value="Genomic_DNA"/>
</dbReference>
<evidence type="ECO:0000256" key="1">
    <source>
        <dbReference type="ARBA" id="ARBA00022598"/>
    </source>
</evidence>
<reference evidence="10" key="1">
    <citation type="submission" date="2018-05" db="EMBL/GenBank/DDBJ databases">
        <title>Pedobacter paludis sp. nov., isolated from wetland soil.</title>
        <authorList>
            <person name="Zhang Y."/>
        </authorList>
    </citation>
    <scope>NUCLEOTIDE SEQUENCE [LARGE SCALE GENOMIC DNA]</scope>
    <source>
        <strain evidence="10">R-8</strain>
    </source>
</reference>
<feature type="binding site" evidence="7">
    <location>
        <begin position="16"/>
        <end position="22"/>
    </location>
    <ligand>
        <name>GTP</name>
        <dbReference type="ChEBI" id="CHEBI:37565"/>
    </ligand>
</feature>
<dbReference type="GO" id="GO:0044208">
    <property type="term" value="P:'de novo' AMP biosynthetic process"/>
    <property type="evidence" value="ECO:0007669"/>
    <property type="project" value="UniProtKB-UniRule"/>
</dbReference>
<keyword evidence="2 7" id="KW-0479">Metal-binding</keyword>
<feature type="binding site" description="in other chain" evidence="7">
    <location>
        <position position="233"/>
    </location>
    <ligand>
        <name>IMP</name>
        <dbReference type="ChEBI" id="CHEBI:58053"/>
        <note>ligand shared between dimeric partners</note>
    </ligand>
</feature>
<feature type="binding site" evidence="7">
    <location>
        <position position="17"/>
    </location>
    <ligand>
        <name>Mg(2+)</name>
        <dbReference type="ChEBI" id="CHEBI:18420"/>
    </ligand>
</feature>
<gene>
    <name evidence="7" type="primary">purA</name>
    <name evidence="9" type="ORF">DF947_01395</name>
</gene>
<dbReference type="Proteomes" id="UP000245391">
    <property type="component" value="Unassembled WGS sequence"/>
</dbReference>
<feature type="binding site" description="in other chain" evidence="7">
    <location>
        <position position="314"/>
    </location>
    <ligand>
        <name>IMP</name>
        <dbReference type="ChEBI" id="CHEBI:58053"/>
        <note>ligand shared between dimeric partners</note>
    </ligand>
</feature>
<organism evidence="9 10">
    <name type="scientific">Pedobacter paludis</name>
    <dbReference type="NCBI Taxonomy" id="2203212"/>
    <lineage>
        <taxon>Bacteria</taxon>
        <taxon>Pseudomonadati</taxon>
        <taxon>Bacteroidota</taxon>
        <taxon>Sphingobacteriia</taxon>
        <taxon>Sphingobacteriales</taxon>
        <taxon>Sphingobacteriaceae</taxon>
        <taxon>Pedobacter</taxon>
    </lineage>
</organism>
<keyword evidence="1 7" id="KW-0436">Ligase</keyword>
<protein>
    <recommendedName>
        <fullName evidence="7 8">Adenylosuccinate synthetase</fullName>
        <shortName evidence="7">AMPSase</shortName>
        <shortName evidence="7">AdSS</shortName>
        <ecNumber evidence="7 8">6.3.4.4</ecNumber>
    </recommendedName>
    <alternativeName>
        <fullName evidence="7">IMP--aspartate ligase</fullName>
    </alternativeName>
</protein>
<comment type="similarity">
    <text evidence="7 8">Belongs to the adenylosuccinate synthetase family.</text>
</comment>
<feature type="active site" description="Proton acceptor" evidence="7">
    <location>
        <position position="17"/>
    </location>
</feature>
<dbReference type="Pfam" id="PF00709">
    <property type="entry name" value="Adenylsucc_synt"/>
    <property type="match status" value="1"/>
</dbReference>
<evidence type="ECO:0000256" key="2">
    <source>
        <dbReference type="ARBA" id="ARBA00022723"/>
    </source>
</evidence>
<dbReference type="InterPro" id="IPR001114">
    <property type="entry name" value="Adenylosuccinate_synthetase"/>
</dbReference>
<feature type="binding site" description="in other chain" evidence="7">
    <location>
        <position position="248"/>
    </location>
    <ligand>
        <name>IMP</name>
        <dbReference type="ChEBI" id="CHEBI:58053"/>
        <note>ligand shared between dimeric partners</note>
    </ligand>
</feature>
<dbReference type="GO" id="GO:0000287">
    <property type="term" value="F:magnesium ion binding"/>
    <property type="evidence" value="ECO:0007669"/>
    <property type="project" value="UniProtKB-UniRule"/>
</dbReference>
<evidence type="ECO:0000313" key="9">
    <source>
        <dbReference type="EMBL" id="PWS33308.1"/>
    </source>
</evidence>
<evidence type="ECO:0000256" key="4">
    <source>
        <dbReference type="ARBA" id="ARBA00022755"/>
    </source>
</evidence>
<sequence length="403" mass="46516">MMKRTRASIVLGLGFGDEGKGLCTDFLCQDAENTLVIRFNGGQQAGHNVVLSNGKRHVFSNFGSGTMRGVPTYWSSFCSFSPAYFWEEYQSLDCSVKFFLDRNSPVTTHYEVLYNRAIETSRGEKRHGSCGAGFGATIDRQTHTDLQFFTFELFDQHLLTSKLALIRAFYKSKINLETQFDFDDFDHEREDERFHEYVLNIKTLIDQGTVMLTTEEHVHRTHKWDHLIFEGAQGIMLDQQFGFKPHITKSNTTSQNAMEIIRRNFDDNLVEIEIFYVTRAYHTRHGAGPFIQSNSTLSLINNQEETNFFNDYQREFKISHLDIDLVNYALSCDLLFSKDIAKNLLVTCLDQFRSESIGIIESGELRFENYQKLKNLLHTPLKKCYYSFGNTAQTILMDININA</sequence>
<dbReference type="GO" id="GO:0005737">
    <property type="term" value="C:cytoplasm"/>
    <property type="evidence" value="ECO:0007669"/>
    <property type="project" value="UniProtKB-SubCell"/>
</dbReference>
<keyword evidence="10" id="KW-1185">Reference proteome</keyword>
<dbReference type="AlphaFoldDB" id="A0A317F709"/>
<comment type="caution">
    <text evidence="7">Lacks conserved residue(s) required for the propagation of feature annotation.</text>
</comment>
<comment type="function">
    <text evidence="7">Plays an important role in the de novo pathway of purine nucleotide biosynthesis. Catalyzes the first committed step in the biosynthesis of AMP from IMP.</text>
</comment>
<dbReference type="InterPro" id="IPR042110">
    <property type="entry name" value="Adenylosuccinate_synth_dom2"/>
</dbReference>
<comment type="catalytic activity">
    <reaction evidence="7 8">
        <text>IMP + L-aspartate + GTP = N(6)-(1,2-dicarboxyethyl)-AMP + GDP + phosphate + 2 H(+)</text>
        <dbReference type="Rhea" id="RHEA:15753"/>
        <dbReference type="ChEBI" id="CHEBI:15378"/>
        <dbReference type="ChEBI" id="CHEBI:29991"/>
        <dbReference type="ChEBI" id="CHEBI:37565"/>
        <dbReference type="ChEBI" id="CHEBI:43474"/>
        <dbReference type="ChEBI" id="CHEBI:57567"/>
        <dbReference type="ChEBI" id="CHEBI:58053"/>
        <dbReference type="ChEBI" id="CHEBI:58189"/>
        <dbReference type="EC" id="6.3.4.4"/>
    </reaction>
</comment>
<name>A0A317F709_9SPHI</name>
<keyword evidence="5 7" id="KW-0460">Magnesium</keyword>
<dbReference type="PROSITE" id="PS01266">
    <property type="entry name" value="ADENYLOSUCCIN_SYN_1"/>
    <property type="match status" value="1"/>
</dbReference>
<dbReference type="InterPro" id="IPR027417">
    <property type="entry name" value="P-loop_NTPase"/>
</dbReference>
<dbReference type="OrthoDB" id="3959406at2"/>
<feature type="binding site" evidence="7">
    <location>
        <position position="46"/>
    </location>
    <ligand>
        <name>Mg(2+)</name>
        <dbReference type="ChEBI" id="CHEBI:18420"/>
    </ligand>
</feature>
<feature type="active site" description="Proton donor" evidence="7">
    <location>
        <position position="47"/>
    </location>
</feature>
<dbReference type="InterPro" id="IPR042109">
    <property type="entry name" value="Adenylosuccinate_synth_dom1"/>
</dbReference>
<dbReference type="PANTHER" id="PTHR11846:SF0">
    <property type="entry name" value="ADENYLOSUCCINATE SYNTHETASE"/>
    <property type="match status" value="1"/>
</dbReference>
<dbReference type="SUPFAM" id="SSF52540">
    <property type="entry name" value="P-loop containing nucleoside triphosphate hydrolases"/>
    <property type="match status" value="1"/>
</dbReference>
<accession>A0A317F709</accession>
<evidence type="ECO:0000313" key="10">
    <source>
        <dbReference type="Proteomes" id="UP000245391"/>
    </source>
</evidence>
<dbReference type="UniPathway" id="UPA00075">
    <property type="reaction ID" value="UER00335"/>
</dbReference>
<feature type="binding site" evidence="7">
    <location>
        <begin position="46"/>
        <end position="48"/>
    </location>
    <ligand>
        <name>GTP</name>
        <dbReference type="ChEBI" id="CHEBI:37565"/>
    </ligand>
</feature>
<dbReference type="GO" id="GO:0046040">
    <property type="term" value="P:IMP metabolic process"/>
    <property type="evidence" value="ECO:0007669"/>
    <property type="project" value="TreeGrafter"/>
</dbReference>
<evidence type="ECO:0000256" key="5">
    <source>
        <dbReference type="ARBA" id="ARBA00022842"/>
    </source>
</evidence>
<dbReference type="Gene3D" id="3.90.170.10">
    <property type="entry name" value="Adenylosuccinate Synthetase, subunit A, domain 3"/>
    <property type="match status" value="1"/>
</dbReference>